<accession>A0ABD2K0Z4</accession>
<organism evidence="2 3">
    <name type="scientific">Heterodera schachtii</name>
    <name type="common">Sugarbeet cyst nematode worm</name>
    <name type="synonym">Tylenchus schachtii</name>
    <dbReference type="NCBI Taxonomy" id="97005"/>
    <lineage>
        <taxon>Eukaryota</taxon>
        <taxon>Metazoa</taxon>
        <taxon>Ecdysozoa</taxon>
        <taxon>Nematoda</taxon>
        <taxon>Chromadorea</taxon>
        <taxon>Rhabditida</taxon>
        <taxon>Tylenchina</taxon>
        <taxon>Tylenchomorpha</taxon>
        <taxon>Tylenchoidea</taxon>
        <taxon>Heteroderidae</taxon>
        <taxon>Heteroderinae</taxon>
        <taxon>Heterodera</taxon>
    </lineage>
</organism>
<feature type="compositionally biased region" description="Basic and acidic residues" evidence="1">
    <location>
        <begin position="41"/>
        <end position="57"/>
    </location>
</feature>
<reference evidence="2 3" key="1">
    <citation type="submission" date="2024-10" db="EMBL/GenBank/DDBJ databases">
        <authorList>
            <person name="Kim D."/>
        </authorList>
    </citation>
    <scope>NUCLEOTIDE SEQUENCE [LARGE SCALE GENOMIC DNA]</scope>
    <source>
        <strain evidence="2">Taebaek</strain>
    </source>
</reference>
<protein>
    <submittedName>
        <fullName evidence="2">Uncharacterized protein</fullName>
    </submittedName>
</protein>
<keyword evidence="3" id="KW-1185">Reference proteome</keyword>
<dbReference type="AlphaFoldDB" id="A0ABD2K0Z4"/>
<feature type="compositionally biased region" description="Basic and acidic residues" evidence="1">
    <location>
        <begin position="16"/>
        <end position="31"/>
    </location>
</feature>
<gene>
    <name evidence="2" type="ORF">niasHS_004840</name>
</gene>
<sequence>MLRLNISRNCPWNGQKGEKWTNDGEKQKEGALAKGGKKLRKEKEKMGRSELKGEGARAKANWGVKKKMDVTPFPCKWRPRECKKSSDQLLQSGDPGTADDGLTTVGHLEL</sequence>
<name>A0ABD2K0Z4_HETSC</name>
<evidence type="ECO:0000313" key="2">
    <source>
        <dbReference type="EMBL" id="KAL3096575.1"/>
    </source>
</evidence>
<comment type="caution">
    <text evidence="2">The sequence shown here is derived from an EMBL/GenBank/DDBJ whole genome shotgun (WGS) entry which is preliminary data.</text>
</comment>
<dbReference type="EMBL" id="JBICCN010000064">
    <property type="protein sequence ID" value="KAL3096575.1"/>
    <property type="molecule type" value="Genomic_DNA"/>
</dbReference>
<feature type="region of interest" description="Disordered" evidence="1">
    <location>
        <begin position="1"/>
        <end position="59"/>
    </location>
</feature>
<evidence type="ECO:0000313" key="3">
    <source>
        <dbReference type="Proteomes" id="UP001620645"/>
    </source>
</evidence>
<proteinExistence type="predicted"/>
<feature type="compositionally biased region" description="Polar residues" evidence="1">
    <location>
        <begin position="1"/>
        <end position="12"/>
    </location>
</feature>
<dbReference type="Proteomes" id="UP001620645">
    <property type="component" value="Unassembled WGS sequence"/>
</dbReference>
<feature type="region of interest" description="Disordered" evidence="1">
    <location>
        <begin position="84"/>
        <end position="110"/>
    </location>
</feature>
<evidence type="ECO:0000256" key="1">
    <source>
        <dbReference type="SAM" id="MobiDB-lite"/>
    </source>
</evidence>